<evidence type="ECO:0000256" key="2">
    <source>
        <dbReference type="ARBA" id="ARBA00012438"/>
    </source>
</evidence>
<feature type="domain" description="Histidine kinase" evidence="4">
    <location>
        <begin position="187"/>
        <end position="410"/>
    </location>
</feature>
<dbReference type="Pfam" id="PF01590">
    <property type="entry name" value="GAF"/>
    <property type="match status" value="1"/>
</dbReference>
<dbReference type="InterPro" id="IPR003018">
    <property type="entry name" value="GAF"/>
</dbReference>
<comment type="catalytic activity">
    <reaction evidence="1">
        <text>ATP + protein L-histidine = ADP + protein N-phospho-L-histidine.</text>
        <dbReference type="EC" id="2.7.13.3"/>
    </reaction>
</comment>
<reference evidence="5" key="1">
    <citation type="submission" date="2020-03" db="EMBL/GenBank/DDBJ databases">
        <title>Genome of Pelagibius litoralis DSM 21314T.</title>
        <authorList>
            <person name="Wang G."/>
        </authorList>
    </citation>
    <scope>NUCLEOTIDE SEQUENCE</scope>
    <source>
        <strain evidence="5">DSM 21314</strain>
    </source>
</reference>
<dbReference type="SMART" id="SM00387">
    <property type="entry name" value="HATPase_c"/>
    <property type="match status" value="1"/>
</dbReference>
<proteinExistence type="predicted"/>
<dbReference type="SUPFAM" id="SSF55781">
    <property type="entry name" value="GAF domain-like"/>
    <property type="match status" value="1"/>
</dbReference>
<dbReference type="SUPFAM" id="SSF47384">
    <property type="entry name" value="Homodimeric domain of signal transducing histidine kinase"/>
    <property type="match status" value="1"/>
</dbReference>
<dbReference type="InterPro" id="IPR036097">
    <property type="entry name" value="HisK_dim/P_sf"/>
</dbReference>
<dbReference type="InterPro" id="IPR029016">
    <property type="entry name" value="GAF-like_dom_sf"/>
</dbReference>
<organism evidence="5 6">
    <name type="scientific">Pelagibius litoralis</name>
    <dbReference type="NCBI Taxonomy" id="374515"/>
    <lineage>
        <taxon>Bacteria</taxon>
        <taxon>Pseudomonadati</taxon>
        <taxon>Pseudomonadota</taxon>
        <taxon>Alphaproteobacteria</taxon>
        <taxon>Rhodospirillales</taxon>
        <taxon>Rhodovibrionaceae</taxon>
        <taxon>Pelagibius</taxon>
    </lineage>
</organism>
<dbReference type="RefSeq" id="WP_167224576.1">
    <property type="nucleotide sequence ID" value="NZ_JAAQPH010000007.1"/>
</dbReference>
<dbReference type="InterPro" id="IPR036890">
    <property type="entry name" value="HATPase_C_sf"/>
</dbReference>
<dbReference type="InterPro" id="IPR005467">
    <property type="entry name" value="His_kinase_dom"/>
</dbReference>
<evidence type="ECO:0000259" key="4">
    <source>
        <dbReference type="PROSITE" id="PS50109"/>
    </source>
</evidence>
<dbReference type="InterPro" id="IPR003661">
    <property type="entry name" value="HisK_dim/P_dom"/>
</dbReference>
<dbReference type="Pfam" id="PF00512">
    <property type="entry name" value="HisKA"/>
    <property type="match status" value="1"/>
</dbReference>
<dbReference type="Pfam" id="PF02518">
    <property type="entry name" value="HATPase_c"/>
    <property type="match status" value="1"/>
</dbReference>
<dbReference type="SUPFAM" id="SSF55874">
    <property type="entry name" value="ATPase domain of HSP90 chaperone/DNA topoisomerase II/histidine kinase"/>
    <property type="match status" value="1"/>
</dbReference>
<dbReference type="SMART" id="SM00065">
    <property type="entry name" value="GAF"/>
    <property type="match status" value="1"/>
</dbReference>
<dbReference type="PRINTS" id="PR00344">
    <property type="entry name" value="BCTRLSENSOR"/>
</dbReference>
<dbReference type="GO" id="GO:0000155">
    <property type="term" value="F:phosphorelay sensor kinase activity"/>
    <property type="evidence" value="ECO:0007669"/>
    <property type="project" value="InterPro"/>
</dbReference>
<gene>
    <name evidence="5" type="ORF">HBA54_11560</name>
</gene>
<dbReference type="Gene3D" id="3.30.450.40">
    <property type="match status" value="1"/>
</dbReference>
<dbReference type="PANTHER" id="PTHR43102">
    <property type="entry name" value="SLR1143 PROTEIN"/>
    <property type="match status" value="1"/>
</dbReference>
<protein>
    <recommendedName>
        <fullName evidence="2">histidine kinase</fullName>
        <ecNumber evidence="2">2.7.13.3</ecNumber>
    </recommendedName>
</protein>
<dbReference type="Gene3D" id="1.10.287.130">
    <property type="match status" value="1"/>
</dbReference>
<dbReference type="EC" id="2.7.13.3" evidence="2"/>
<evidence type="ECO:0000256" key="3">
    <source>
        <dbReference type="ARBA" id="ARBA00022553"/>
    </source>
</evidence>
<evidence type="ECO:0000256" key="1">
    <source>
        <dbReference type="ARBA" id="ARBA00000085"/>
    </source>
</evidence>
<sequence length="423" mass="45341">MGAPIPINEPQRLQALLELKILDTPPCPQLQAVAQIAAGILGTPIALVSLVDTDRQWFKANVGLAASETCRDYAFCAYAILQSEPLIVEDALQDPRFASNPLVTSGPEIRFYAGVPLTTTKGYNLGTLCVIDSKPRSLPPAHVSVLRMLASLAVQIIETRAQLDTAEAQAANQRSPAERSFAPSLSTFGHEMRTPLTHIIGFADLMKITLPAEGEGSTSRHGEYLDIIRQSGAHLLGLIDNFVGCEENAFEDSLQTTRVDVNAALSEVVRSFARSVDVKQQSLRFVPLDGEAVVLCDSTALRQIAINLIANAAKYCPAGASIDVSVYRCVEEGRICIAIEDDGPGLPSDVRDRLGRPFVRGAKACVSDEDGDGLGLHIIKRLSEAMEASLSFEQGHTGGLRAVLQLRVAGDEAGYETHSVASL</sequence>
<evidence type="ECO:0000313" key="6">
    <source>
        <dbReference type="Proteomes" id="UP000761264"/>
    </source>
</evidence>
<dbReference type="InterPro" id="IPR004358">
    <property type="entry name" value="Sig_transdc_His_kin-like_C"/>
</dbReference>
<dbReference type="Proteomes" id="UP000761264">
    <property type="component" value="Unassembled WGS sequence"/>
</dbReference>
<dbReference type="EMBL" id="JAAQPH010000007">
    <property type="protein sequence ID" value="NIA69227.1"/>
    <property type="molecule type" value="Genomic_DNA"/>
</dbReference>
<keyword evidence="5" id="KW-0808">Transferase</keyword>
<keyword evidence="6" id="KW-1185">Reference proteome</keyword>
<keyword evidence="3" id="KW-0597">Phosphoprotein</keyword>
<dbReference type="AlphaFoldDB" id="A0A967EXH5"/>
<comment type="caution">
    <text evidence="5">The sequence shown here is derived from an EMBL/GenBank/DDBJ whole genome shotgun (WGS) entry which is preliminary data.</text>
</comment>
<name>A0A967EXH5_9PROT</name>
<evidence type="ECO:0000313" key="5">
    <source>
        <dbReference type="EMBL" id="NIA69227.1"/>
    </source>
</evidence>
<dbReference type="Gene3D" id="3.30.565.10">
    <property type="entry name" value="Histidine kinase-like ATPase, C-terminal domain"/>
    <property type="match status" value="1"/>
</dbReference>
<dbReference type="PANTHER" id="PTHR43102:SF2">
    <property type="entry name" value="GAF DOMAIN-CONTAINING PROTEIN"/>
    <property type="match status" value="1"/>
</dbReference>
<keyword evidence="5" id="KW-0418">Kinase</keyword>
<accession>A0A967EXH5</accession>
<dbReference type="CDD" id="cd00082">
    <property type="entry name" value="HisKA"/>
    <property type="match status" value="1"/>
</dbReference>
<dbReference type="InterPro" id="IPR003594">
    <property type="entry name" value="HATPase_dom"/>
</dbReference>
<dbReference type="PROSITE" id="PS50109">
    <property type="entry name" value="HIS_KIN"/>
    <property type="match status" value="1"/>
</dbReference>